<dbReference type="SUPFAM" id="SSF47616">
    <property type="entry name" value="GST C-terminal domain-like"/>
    <property type="match status" value="1"/>
</dbReference>
<protein>
    <submittedName>
        <fullName evidence="1">Uncharacterized protein</fullName>
    </submittedName>
</protein>
<dbReference type="InterPro" id="IPR036282">
    <property type="entry name" value="Glutathione-S-Trfase_C_sf"/>
</dbReference>
<dbReference type="EMBL" id="VWXD01000001">
    <property type="protein sequence ID" value="NIE98745.1"/>
    <property type="molecule type" value="Genomic_DNA"/>
</dbReference>
<dbReference type="Proteomes" id="UP000780690">
    <property type="component" value="Unassembled WGS sequence"/>
</dbReference>
<keyword evidence="2" id="KW-1185">Reference proteome</keyword>
<proteinExistence type="predicted"/>
<accession>A0ABX0QTP3</accession>
<dbReference type="RefSeq" id="WP_167134445.1">
    <property type="nucleotide sequence ID" value="NZ_VWXD01000001.1"/>
</dbReference>
<evidence type="ECO:0000313" key="1">
    <source>
        <dbReference type="EMBL" id="NIE98745.1"/>
    </source>
</evidence>
<name>A0ABX0QTP3_9GAMM</name>
<organism evidence="1 2">
    <name type="scientific">Candidatus Pantoea formicae</name>
    <dbReference type="NCBI Taxonomy" id="2608355"/>
    <lineage>
        <taxon>Bacteria</taxon>
        <taxon>Pseudomonadati</taxon>
        <taxon>Pseudomonadota</taxon>
        <taxon>Gammaproteobacteria</taxon>
        <taxon>Enterobacterales</taxon>
        <taxon>Erwiniaceae</taxon>
        <taxon>Pantoea</taxon>
    </lineage>
</organism>
<evidence type="ECO:0000313" key="2">
    <source>
        <dbReference type="Proteomes" id="UP000780690"/>
    </source>
</evidence>
<sequence>MTVVDPYLLVFFNWGKGLNFNMEGNYPHYSAFSQSIADHPSVIKAMHR</sequence>
<comment type="caution">
    <text evidence="1">The sequence shown here is derived from an EMBL/GenBank/DDBJ whole genome shotgun (WGS) entry which is preliminary data.</text>
</comment>
<gene>
    <name evidence="1" type="ORF">F3J38_01460</name>
</gene>
<reference evidence="1 2" key="1">
    <citation type="journal article" date="2019" name="bioRxiv">
        <title>Bacteria contribute to plant secondary compound degradation in a generalist herbivore system.</title>
        <authorList>
            <person name="Francoeur C.B."/>
            <person name="Khadempour L."/>
            <person name="Moreira-Soto R.D."/>
            <person name="Gotting K."/>
            <person name="Book A.J."/>
            <person name="Pinto-Tomas A.A."/>
            <person name="Keefover-Ring K."/>
            <person name="Currie C.R."/>
        </authorList>
    </citation>
    <scope>NUCLEOTIDE SEQUENCE [LARGE SCALE GENOMIC DNA]</scope>
    <source>
        <strain evidence="1 2">Acro-805</strain>
    </source>
</reference>
<dbReference type="Gene3D" id="1.20.1050.10">
    <property type="match status" value="1"/>
</dbReference>